<feature type="non-terminal residue" evidence="1">
    <location>
        <position position="1"/>
    </location>
</feature>
<sequence length="278" mass="31119">RSRTDPLVSHGRHFGRTIHAFCCPFSLLKEGLARYLHMESGLLCIDELTEQQEQRIFQQLLELSPGLGARVLSASEQELHYIADMINKGASCARSDDTKGLKSAVIDWITPQGGALLLPLSRNIKDNRGYFHYRTGELLCPATLAWSDEDLRKQLRSGELVLSGDQWPTFLYRDEKIDLDDPWKGLLEGSLLLSAYKYIFTSPSSVDQESRSTRSGNAELHGMKAVTVASLAYVATLVRFSLTSSAVFSRNDKVTDSERFYLSSNASMTHCKWGEFDG</sequence>
<evidence type="ECO:0000313" key="2">
    <source>
        <dbReference type="Proteomes" id="UP000298030"/>
    </source>
</evidence>
<dbReference type="Pfam" id="PF20414">
    <property type="entry name" value="DUF6698"/>
    <property type="match status" value="1"/>
</dbReference>
<dbReference type="EMBL" id="QPFP01000054">
    <property type="protein sequence ID" value="TEB25754.1"/>
    <property type="molecule type" value="Genomic_DNA"/>
</dbReference>
<proteinExistence type="predicted"/>
<dbReference type="AlphaFoldDB" id="A0A4Y7SVW2"/>
<protein>
    <submittedName>
        <fullName evidence="1">Uncharacterized protein</fullName>
    </submittedName>
</protein>
<dbReference type="Proteomes" id="UP000298030">
    <property type="component" value="Unassembled WGS sequence"/>
</dbReference>
<dbReference type="OrthoDB" id="2995928at2759"/>
<keyword evidence="2" id="KW-1185">Reference proteome</keyword>
<evidence type="ECO:0000313" key="1">
    <source>
        <dbReference type="EMBL" id="TEB25754.1"/>
    </source>
</evidence>
<organism evidence="1 2">
    <name type="scientific">Coprinellus micaceus</name>
    <name type="common">Glistening ink-cap mushroom</name>
    <name type="synonym">Coprinus micaceus</name>
    <dbReference type="NCBI Taxonomy" id="71717"/>
    <lineage>
        <taxon>Eukaryota</taxon>
        <taxon>Fungi</taxon>
        <taxon>Dikarya</taxon>
        <taxon>Basidiomycota</taxon>
        <taxon>Agaricomycotina</taxon>
        <taxon>Agaricomycetes</taxon>
        <taxon>Agaricomycetidae</taxon>
        <taxon>Agaricales</taxon>
        <taxon>Agaricineae</taxon>
        <taxon>Psathyrellaceae</taxon>
        <taxon>Coprinellus</taxon>
    </lineage>
</organism>
<dbReference type="InterPro" id="IPR046521">
    <property type="entry name" value="DUF6698"/>
</dbReference>
<comment type="caution">
    <text evidence="1">The sequence shown here is derived from an EMBL/GenBank/DDBJ whole genome shotgun (WGS) entry which is preliminary data.</text>
</comment>
<name>A0A4Y7SVW2_COPMI</name>
<gene>
    <name evidence="1" type="ORF">FA13DRAFT_1637032</name>
</gene>
<accession>A0A4Y7SVW2</accession>
<reference evidence="1 2" key="1">
    <citation type="journal article" date="2019" name="Nat. Ecol. Evol.">
        <title>Megaphylogeny resolves global patterns of mushroom evolution.</title>
        <authorList>
            <person name="Varga T."/>
            <person name="Krizsan K."/>
            <person name="Foldi C."/>
            <person name="Dima B."/>
            <person name="Sanchez-Garcia M."/>
            <person name="Sanchez-Ramirez S."/>
            <person name="Szollosi G.J."/>
            <person name="Szarkandi J.G."/>
            <person name="Papp V."/>
            <person name="Albert L."/>
            <person name="Andreopoulos W."/>
            <person name="Angelini C."/>
            <person name="Antonin V."/>
            <person name="Barry K.W."/>
            <person name="Bougher N.L."/>
            <person name="Buchanan P."/>
            <person name="Buyck B."/>
            <person name="Bense V."/>
            <person name="Catcheside P."/>
            <person name="Chovatia M."/>
            <person name="Cooper J."/>
            <person name="Damon W."/>
            <person name="Desjardin D."/>
            <person name="Finy P."/>
            <person name="Geml J."/>
            <person name="Haridas S."/>
            <person name="Hughes K."/>
            <person name="Justo A."/>
            <person name="Karasinski D."/>
            <person name="Kautmanova I."/>
            <person name="Kiss B."/>
            <person name="Kocsube S."/>
            <person name="Kotiranta H."/>
            <person name="LaButti K.M."/>
            <person name="Lechner B.E."/>
            <person name="Liimatainen K."/>
            <person name="Lipzen A."/>
            <person name="Lukacs Z."/>
            <person name="Mihaltcheva S."/>
            <person name="Morgado L.N."/>
            <person name="Niskanen T."/>
            <person name="Noordeloos M.E."/>
            <person name="Ohm R.A."/>
            <person name="Ortiz-Santana B."/>
            <person name="Ovrebo C."/>
            <person name="Racz N."/>
            <person name="Riley R."/>
            <person name="Savchenko A."/>
            <person name="Shiryaev A."/>
            <person name="Soop K."/>
            <person name="Spirin V."/>
            <person name="Szebenyi C."/>
            <person name="Tomsovsky M."/>
            <person name="Tulloss R.E."/>
            <person name="Uehling J."/>
            <person name="Grigoriev I.V."/>
            <person name="Vagvolgyi C."/>
            <person name="Papp T."/>
            <person name="Martin F.M."/>
            <person name="Miettinen O."/>
            <person name="Hibbett D.S."/>
            <person name="Nagy L.G."/>
        </authorList>
    </citation>
    <scope>NUCLEOTIDE SEQUENCE [LARGE SCALE GENOMIC DNA]</scope>
    <source>
        <strain evidence="1 2">FP101781</strain>
    </source>
</reference>